<dbReference type="RefSeq" id="WP_013173931.1">
    <property type="nucleotide sequence ID" value="NC_014219.1"/>
</dbReference>
<feature type="domain" description="Glycosyl transferase family 1" evidence="1">
    <location>
        <begin position="185"/>
        <end position="328"/>
    </location>
</feature>
<dbReference type="eggNOG" id="COG0438">
    <property type="taxonomic scope" value="Bacteria"/>
</dbReference>
<dbReference type="KEGG" id="bse:Bsel_3045"/>
<dbReference type="Pfam" id="PF13477">
    <property type="entry name" value="Glyco_trans_4_2"/>
    <property type="match status" value="1"/>
</dbReference>
<dbReference type="PANTHER" id="PTHR12526:SF630">
    <property type="entry name" value="GLYCOSYLTRANSFERASE"/>
    <property type="match status" value="1"/>
</dbReference>
<protein>
    <submittedName>
        <fullName evidence="3">Glycosyl transferase group 1</fullName>
    </submittedName>
</protein>
<organism evidence="3 4">
    <name type="scientific">Bacillus selenitireducens (strain ATCC 700615 / DSM 15326 / MLS10)</name>
    <dbReference type="NCBI Taxonomy" id="439292"/>
    <lineage>
        <taxon>Bacteria</taxon>
        <taxon>Bacillati</taxon>
        <taxon>Bacillota</taxon>
        <taxon>Bacilli</taxon>
        <taxon>Bacillales</taxon>
        <taxon>Bacillaceae</taxon>
        <taxon>Salisediminibacterium</taxon>
    </lineage>
</organism>
<dbReference type="STRING" id="439292.Bsel_3045"/>
<name>D6Y025_BACIE</name>
<dbReference type="HOGENOM" id="CLU_009583_8_1_9"/>
<dbReference type="CDD" id="cd03808">
    <property type="entry name" value="GT4_CapM-like"/>
    <property type="match status" value="1"/>
</dbReference>
<dbReference type="EMBL" id="CP001791">
    <property type="protein sequence ID" value="ADI00527.1"/>
    <property type="molecule type" value="Genomic_DNA"/>
</dbReference>
<keyword evidence="3" id="KW-0808">Transferase</keyword>
<keyword evidence="4" id="KW-1185">Reference proteome</keyword>
<feature type="domain" description="Glycosyltransferase subfamily 4-like N-terminal" evidence="2">
    <location>
        <begin position="5"/>
        <end position="147"/>
    </location>
</feature>
<dbReference type="Proteomes" id="UP000000271">
    <property type="component" value="Chromosome"/>
</dbReference>
<dbReference type="AlphaFoldDB" id="D6Y025"/>
<evidence type="ECO:0000259" key="1">
    <source>
        <dbReference type="Pfam" id="PF00534"/>
    </source>
</evidence>
<evidence type="ECO:0000259" key="2">
    <source>
        <dbReference type="Pfam" id="PF13477"/>
    </source>
</evidence>
<accession>D6Y025</accession>
<proteinExistence type="predicted"/>
<dbReference type="OrthoDB" id="9806653at2"/>
<dbReference type="GO" id="GO:0016757">
    <property type="term" value="F:glycosyltransferase activity"/>
    <property type="evidence" value="ECO:0007669"/>
    <property type="project" value="InterPro"/>
</dbReference>
<evidence type="ECO:0000313" key="3">
    <source>
        <dbReference type="EMBL" id="ADI00527.1"/>
    </source>
</evidence>
<reference evidence="3" key="1">
    <citation type="submission" date="2009-10" db="EMBL/GenBank/DDBJ databases">
        <title>Complete sequence of Bacillus selenitireducens MLS10.</title>
        <authorList>
            <consortium name="US DOE Joint Genome Institute"/>
            <person name="Lucas S."/>
            <person name="Copeland A."/>
            <person name="Lapidus A."/>
            <person name="Glavina del Rio T."/>
            <person name="Dalin E."/>
            <person name="Tice H."/>
            <person name="Bruce D."/>
            <person name="Goodwin L."/>
            <person name="Pitluck S."/>
            <person name="Sims D."/>
            <person name="Brettin T."/>
            <person name="Detter J.C."/>
            <person name="Han C."/>
            <person name="Larimer F."/>
            <person name="Land M."/>
            <person name="Hauser L."/>
            <person name="Kyrpides N."/>
            <person name="Ovchinnikova G."/>
            <person name="Stolz J."/>
        </authorList>
    </citation>
    <scope>NUCLEOTIDE SEQUENCE [LARGE SCALE GENOMIC DNA]</scope>
    <source>
        <strain evidence="3">MLS10</strain>
    </source>
</reference>
<sequence length="364" mass="42160">MKKVVILSNHHAYTYNFRREIIQRLIDEKFQVYVIQPYGEKVEKLKEMGCECIDLPLDRRGTNPITDAKLIRSYFKLLRKIRPNVVLSYTVKPNVYGGFVCRLLKIPHIPNITGLGTAVEKKSFMQKVMLIMHKVALKKSSCIMFQNEENKNLFEQENIRAVGYRLIPGSGVNTKHFSLLEYPIKKTIEFVFISRIMKEKGIDQYLEAAEYIRGKHPETKFHICGFCEDDYEDKLKELEKKGVIKYHGMVSDIREILKITHCTVHPTYYPEGMSNVLLESAASGRPIITTNRSGCREIVDNGINGYVIEQENSLDLIDKIEKFISLNDQEKLQMGLLGRKKVEEEFDRALVVDSYLKEIKLTIQ</sequence>
<dbReference type="SUPFAM" id="SSF53756">
    <property type="entry name" value="UDP-Glycosyltransferase/glycogen phosphorylase"/>
    <property type="match status" value="1"/>
</dbReference>
<evidence type="ECO:0000313" key="4">
    <source>
        <dbReference type="Proteomes" id="UP000000271"/>
    </source>
</evidence>
<dbReference type="Gene3D" id="3.40.50.2000">
    <property type="entry name" value="Glycogen Phosphorylase B"/>
    <property type="match status" value="2"/>
</dbReference>
<dbReference type="CAZy" id="GT4">
    <property type="family name" value="Glycosyltransferase Family 4"/>
</dbReference>
<dbReference type="PANTHER" id="PTHR12526">
    <property type="entry name" value="GLYCOSYLTRANSFERASE"/>
    <property type="match status" value="1"/>
</dbReference>
<dbReference type="Pfam" id="PF00534">
    <property type="entry name" value="Glycos_transf_1"/>
    <property type="match status" value="1"/>
</dbReference>
<dbReference type="InterPro" id="IPR001296">
    <property type="entry name" value="Glyco_trans_1"/>
</dbReference>
<dbReference type="InterPro" id="IPR028098">
    <property type="entry name" value="Glyco_trans_4-like_N"/>
</dbReference>
<gene>
    <name evidence="3" type="ordered locus">Bsel_3045</name>
</gene>